<dbReference type="STRING" id="1123323.SAMN05216245_104132"/>
<feature type="domain" description="Trimeric autotransporter adhesin YadA-like stalk" evidence="2">
    <location>
        <begin position="696"/>
        <end position="726"/>
    </location>
</feature>
<gene>
    <name evidence="4" type="ORF">SAMN05216245_104132</name>
</gene>
<dbReference type="EMBL" id="FONL01000004">
    <property type="protein sequence ID" value="SFE35728.1"/>
    <property type="molecule type" value="Genomic_DNA"/>
</dbReference>
<accession>A0A1I1ZWG1</accession>
<feature type="non-terminal residue" evidence="4">
    <location>
        <position position="971"/>
    </location>
</feature>
<feature type="domain" description="Trimeric autotransporter adhesin YadA-like head" evidence="1">
    <location>
        <begin position="563"/>
        <end position="589"/>
    </location>
</feature>
<name>A0A1I1ZWG1_9FIRM</name>
<dbReference type="InterPro" id="IPR008640">
    <property type="entry name" value="Adhesin_Head_dom"/>
</dbReference>
<evidence type="ECO:0000259" key="2">
    <source>
        <dbReference type="Pfam" id="PF05662"/>
    </source>
</evidence>
<dbReference type="InterPro" id="IPR008635">
    <property type="entry name" value="Coiled_stalk_dom"/>
</dbReference>
<feature type="domain" description="Trimeric autotransporter adhesin YadA-like stalk" evidence="2">
    <location>
        <begin position="439"/>
        <end position="473"/>
    </location>
</feature>
<dbReference type="Pfam" id="PF05658">
    <property type="entry name" value="YadA_head"/>
    <property type="match status" value="9"/>
</dbReference>
<reference evidence="4 5" key="1">
    <citation type="submission" date="2016-10" db="EMBL/GenBank/DDBJ databases">
        <authorList>
            <person name="de Groot N.N."/>
        </authorList>
    </citation>
    <scope>NUCLEOTIDE SEQUENCE [LARGE SCALE GENOMIC DNA]</scope>
    <source>
        <strain evidence="4 5">DSM 9236</strain>
    </source>
</reference>
<feature type="domain" description="Trimeric autotransporter adhesin YadA-like head" evidence="1">
    <location>
        <begin position="482"/>
        <end position="506"/>
    </location>
</feature>
<dbReference type="GO" id="GO:0019867">
    <property type="term" value="C:outer membrane"/>
    <property type="evidence" value="ECO:0007669"/>
    <property type="project" value="InterPro"/>
</dbReference>
<protein>
    <submittedName>
        <fullName evidence="4">Head domain of trimeric autotransporter adhesin</fullName>
    </submittedName>
</protein>
<dbReference type="SUPFAM" id="SSF101967">
    <property type="entry name" value="Adhesin YadA, collagen-binding domain"/>
    <property type="match status" value="4"/>
</dbReference>
<feature type="domain" description="Trimeric autotransporter adhesin YadA-like head" evidence="1">
    <location>
        <begin position="318"/>
        <end position="342"/>
    </location>
</feature>
<dbReference type="Pfam" id="PF05662">
    <property type="entry name" value="YadA_stalk"/>
    <property type="match status" value="2"/>
</dbReference>
<evidence type="ECO:0000313" key="4">
    <source>
        <dbReference type="EMBL" id="SFE35728.1"/>
    </source>
</evidence>
<feature type="domain" description="Trimeric autotransporter adhesin YadA-like head" evidence="1">
    <location>
        <begin position="629"/>
        <end position="652"/>
    </location>
</feature>
<dbReference type="InterPro" id="IPR011049">
    <property type="entry name" value="Serralysin-like_metalloprot_C"/>
</dbReference>
<dbReference type="CDD" id="cd12820">
    <property type="entry name" value="LbR_YadA-like"/>
    <property type="match status" value="3"/>
</dbReference>
<dbReference type="RefSeq" id="WP_281243270.1">
    <property type="nucleotide sequence ID" value="NZ_FONL01000004.1"/>
</dbReference>
<evidence type="ECO:0000259" key="3">
    <source>
        <dbReference type="Pfam" id="PF13018"/>
    </source>
</evidence>
<proteinExistence type="predicted"/>
<dbReference type="Gene3D" id="2.150.10.10">
    <property type="entry name" value="Serralysin-like metalloprotease, C-terminal"/>
    <property type="match status" value="5"/>
</dbReference>
<feature type="domain" description="Trimeric autotransporter adhesin YadA-like head" evidence="1">
    <location>
        <begin position="372"/>
        <end position="395"/>
    </location>
</feature>
<dbReference type="InterPro" id="IPR024973">
    <property type="entry name" value="ESPR"/>
</dbReference>
<feature type="domain" description="ESPR" evidence="3">
    <location>
        <begin position="1"/>
        <end position="45"/>
    </location>
</feature>
<keyword evidence="5" id="KW-1185">Reference proteome</keyword>
<dbReference type="AlphaFoldDB" id="A0A1I1ZWG1"/>
<sequence>MNKIYKVIWSKTRNCYVAVSEIAKRNGKDRTSVTGGAAGSRQAARVLCALLLGAYLTAGYSMPVAWASPDGDGATIKGHGTSAGGTLASAWGDCTNAIGYGATAWGQGTIAGDTTHPDDTYIAYATAWGVETIASKQGSTAWGNLTVASGEYATAWGGGYDNNNKTVASGNRSTAFGYNTTASGAGATAWGGYFNEPSNNAKGGTASGEASTAFGIKTTANTRGSTAWGDGTTAGSATIEINGVNTQKSGNNATAWGSTTKALGNQATAWGDSTTALNVNATAFGYWATASGNYSTAWGHGTKATNEDSTAWGYAAQATGFAATAWGNQSQAIGDYSTAFGGDGSTTVGTAATANAVNSLAALGGVTETAATNSAAIGKGAKASLADTVALGSGAVANIGSGVAGAYIPSTVPTGKESVWTSTKNAIAVGDASNNITRQITGVAAGKEDTDAVNVAQLTAAVADAGGGTDALHVYGSGVTRTGTYASAWGYSTKAAGNYSTAFGYGTQALSYASIAWGQNTIAGINNESGGGGLATAFGAYTKATGYAATAWGQGQSNQYVIASGNFSTAFGYKTTASGDGSTAWGNRAQAIGEFSTAFGGDSYLGISSTAYAKNSLAALGGVTETAAANSAAIGVGAKASLADTVALGSGAVANRANYATTAYTAAFNTSGATSKVWRSTHNAIAVGNDSTVTRQITGVAAGSADTDAVNVAQLTAAVAGAGGGTAYTAGDGIAIDTSNNTISVKANTGDFIFDSGTLNLKKDGAVAAGNTGVVTGGTVFTAIQAETRVASDGNYILAANSAAANLSALDTQVKTNATAIAGKADKATTLSGYGITDAAMVDASNIDATAWGTKLGTGAVASGDAGLVTGGKVYTEVRPANGTYVKKANTTAANLKALDTQVKANTDAIADKADASVVSELTDMVGTNEKAIEKNATDIAANKTAIDKNIKDIASNKTAIEKNATDIASN</sequence>
<feature type="domain" description="Trimeric autotransporter adhesin YadA-like head" evidence="1">
    <location>
        <begin position="278"/>
        <end position="299"/>
    </location>
</feature>
<organism evidence="4 5">
    <name type="scientific">Succiniclasticum ruminis DSM 9236</name>
    <dbReference type="NCBI Taxonomy" id="1123323"/>
    <lineage>
        <taxon>Bacteria</taxon>
        <taxon>Bacillati</taxon>
        <taxon>Bacillota</taxon>
        <taxon>Negativicutes</taxon>
        <taxon>Acidaminococcales</taxon>
        <taxon>Acidaminococcaceae</taxon>
        <taxon>Succiniclasticum</taxon>
    </lineage>
</organism>
<feature type="domain" description="Trimeric autotransporter adhesin YadA-like head" evidence="1">
    <location>
        <begin position="206"/>
        <end position="231"/>
    </location>
</feature>
<feature type="domain" description="Trimeric autotransporter adhesin YadA-like head" evidence="1">
    <location>
        <begin position="134"/>
        <end position="157"/>
    </location>
</feature>
<evidence type="ECO:0000313" key="5">
    <source>
        <dbReference type="Proteomes" id="UP000198896"/>
    </source>
</evidence>
<dbReference type="Pfam" id="PF13018">
    <property type="entry name" value="ESPR"/>
    <property type="match status" value="1"/>
</dbReference>
<evidence type="ECO:0000259" key="1">
    <source>
        <dbReference type="Pfam" id="PF05658"/>
    </source>
</evidence>
<feature type="domain" description="Trimeric autotransporter adhesin YadA-like head" evidence="1">
    <location>
        <begin position="168"/>
        <end position="189"/>
    </location>
</feature>
<dbReference type="Proteomes" id="UP000198896">
    <property type="component" value="Unassembled WGS sequence"/>
</dbReference>